<keyword evidence="1" id="KW-0812">Transmembrane</keyword>
<name>A0AAV9Z3A9_9AGAR</name>
<keyword evidence="1" id="KW-0472">Membrane</keyword>
<evidence type="ECO:0000256" key="1">
    <source>
        <dbReference type="SAM" id="Phobius"/>
    </source>
</evidence>
<proteinExistence type="predicted"/>
<dbReference type="EMBL" id="JAWWNJ010000227">
    <property type="protein sequence ID" value="KAK6969327.1"/>
    <property type="molecule type" value="Genomic_DNA"/>
</dbReference>
<feature type="transmembrane region" description="Helical" evidence="1">
    <location>
        <begin position="70"/>
        <end position="90"/>
    </location>
</feature>
<feature type="transmembrane region" description="Helical" evidence="1">
    <location>
        <begin position="249"/>
        <end position="273"/>
    </location>
</feature>
<feature type="transmembrane region" description="Helical" evidence="1">
    <location>
        <begin position="102"/>
        <end position="121"/>
    </location>
</feature>
<evidence type="ECO:0000313" key="3">
    <source>
        <dbReference type="Proteomes" id="UP001362999"/>
    </source>
</evidence>
<dbReference type="AlphaFoldDB" id="A0AAV9Z3A9"/>
<reference evidence="2 3" key="1">
    <citation type="journal article" date="2024" name="J Genomics">
        <title>Draft genome sequencing and assembly of Favolaschia claudopus CIRM-BRFM 2984 isolated from oak limbs.</title>
        <authorList>
            <person name="Navarro D."/>
            <person name="Drula E."/>
            <person name="Chaduli D."/>
            <person name="Cazenave R."/>
            <person name="Ahrendt S."/>
            <person name="Wang J."/>
            <person name="Lipzen A."/>
            <person name="Daum C."/>
            <person name="Barry K."/>
            <person name="Grigoriev I.V."/>
            <person name="Favel A."/>
            <person name="Rosso M.N."/>
            <person name="Martin F."/>
        </authorList>
    </citation>
    <scope>NUCLEOTIDE SEQUENCE [LARGE SCALE GENOMIC DNA]</scope>
    <source>
        <strain evidence="2 3">CIRM-BRFM 2984</strain>
    </source>
</reference>
<keyword evidence="3" id="KW-1185">Reference proteome</keyword>
<evidence type="ECO:0008006" key="4">
    <source>
        <dbReference type="Google" id="ProtNLM"/>
    </source>
</evidence>
<protein>
    <recommendedName>
        <fullName evidence="4">Transmembrane protein</fullName>
    </recommendedName>
</protein>
<gene>
    <name evidence="2" type="ORF">R3P38DRAFT_3146331</name>
</gene>
<feature type="transmembrane region" description="Helical" evidence="1">
    <location>
        <begin position="215"/>
        <end position="243"/>
    </location>
</feature>
<evidence type="ECO:0000313" key="2">
    <source>
        <dbReference type="EMBL" id="KAK6969327.1"/>
    </source>
</evidence>
<accession>A0AAV9Z3A9</accession>
<keyword evidence="1" id="KW-1133">Transmembrane helix</keyword>
<dbReference type="Proteomes" id="UP001362999">
    <property type="component" value="Unassembled WGS sequence"/>
</dbReference>
<comment type="caution">
    <text evidence="2">The sequence shown here is derived from an EMBL/GenBank/DDBJ whole genome shotgun (WGS) entry which is preliminary data.</text>
</comment>
<sequence>MASSDNSQPAPLSLAKGFHSKKTLLDVLDRLAGIVPPVRIACLTLRMLLDSSLRQDWDDIKSESTSLLSNAAIATFLAAVQSQIIALSYQDNTSHVAVASNVWGFAGVLFDVSSACFALGASTTLQRYTTIIDNEINAIDDASPCQLAQIDIARLHGETHGVSDIWFRIHKKVQMRMRILRNEQSQSQQNETSVVDRGQPLLHASQESWKEVQGALAVATAASNLMILGVLCFFGSVICLAVATQPRAVWIVSVVVTAWVILAVLIASVVLAATRVWNRLRGLW</sequence>
<organism evidence="2 3">
    <name type="scientific">Favolaschia claudopus</name>
    <dbReference type="NCBI Taxonomy" id="2862362"/>
    <lineage>
        <taxon>Eukaryota</taxon>
        <taxon>Fungi</taxon>
        <taxon>Dikarya</taxon>
        <taxon>Basidiomycota</taxon>
        <taxon>Agaricomycotina</taxon>
        <taxon>Agaricomycetes</taxon>
        <taxon>Agaricomycetidae</taxon>
        <taxon>Agaricales</taxon>
        <taxon>Marasmiineae</taxon>
        <taxon>Mycenaceae</taxon>
        <taxon>Favolaschia</taxon>
    </lineage>
</organism>